<keyword evidence="9" id="KW-1185">Reference proteome</keyword>
<evidence type="ECO:0000256" key="1">
    <source>
        <dbReference type="ARBA" id="ARBA00004141"/>
    </source>
</evidence>
<sequence length="349" mass="38728">MIELAIEDLTGNYSVDVVLPTDLTSIPISAPLIGVTVATTLMTLWRIIDRAMYRRAWWDDVWAGLANLAIITFLVNWFFYKSDPGMSRLSILCSVIRLTPTPRSKKILYWIGVLFCVTWAVLTAQLFWVCEPERWWKELERPQCKLGKQVGLTQVPTDVIADIVLVIAPVRLFWRVKRIDRGTKIRLVAIFSASILTTIASLVHVGFLLQGGGLIEILAALLEDAVSLMVANLCVIVSSCYRLLRAGEDSDSSSVNTFFKAKTHRHCGNANQSHPSRRGPSTLTQLVHITEFGAFRDECCHGDGVPIHDAQLRDLEAGSTHSDVDLLPHTLAAFCDADLSRQTDGSGKP</sequence>
<feature type="domain" description="Rhodopsin" evidence="7">
    <location>
        <begin position="69"/>
        <end position="210"/>
    </location>
</feature>
<feature type="transmembrane region" description="Helical" evidence="6">
    <location>
        <begin position="28"/>
        <end position="48"/>
    </location>
</feature>
<dbReference type="EMBL" id="KL198026">
    <property type="protein sequence ID" value="KDQ16813.1"/>
    <property type="molecule type" value="Genomic_DNA"/>
</dbReference>
<evidence type="ECO:0000256" key="3">
    <source>
        <dbReference type="ARBA" id="ARBA00022989"/>
    </source>
</evidence>
<dbReference type="GO" id="GO:0016020">
    <property type="term" value="C:membrane"/>
    <property type="evidence" value="ECO:0007669"/>
    <property type="project" value="UniProtKB-SubCell"/>
</dbReference>
<dbReference type="OrthoDB" id="444631at2759"/>
<dbReference type="STRING" id="930990.A0A067MM65"/>
<evidence type="ECO:0000256" key="5">
    <source>
        <dbReference type="ARBA" id="ARBA00038359"/>
    </source>
</evidence>
<dbReference type="Proteomes" id="UP000027195">
    <property type="component" value="Unassembled WGS sequence"/>
</dbReference>
<keyword evidence="2 6" id="KW-0812">Transmembrane</keyword>
<evidence type="ECO:0000256" key="4">
    <source>
        <dbReference type="ARBA" id="ARBA00023136"/>
    </source>
</evidence>
<organism evidence="8 9">
    <name type="scientific">Botryobasidium botryosum (strain FD-172 SS1)</name>
    <dbReference type="NCBI Taxonomy" id="930990"/>
    <lineage>
        <taxon>Eukaryota</taxon>
        <taxon>Fungi</taxon>
        <taxon>Dikarya</taxon>
        <taxon>Basidiomycota</taxon>
        <taxon>Agaricomycotina</taxon>
        <taxon>Agaricomycetes</taxon>
        <taxon>Cantharellales</taxon>
        <taxon>Botryobasidiaceae</taxon>
        <taxon>Botryobasidium</taxon>
    </lineage>
</organism>
<dbReference type="PANTHER" id="PTHR33048:SF19">
    <property type="entry name" value="MEMBRANE PROTEIN PTH11-LIKE, PUTATIVE (AFU_ORTHOLOGUE AFUA_1G14080)-RELATED"/>
    <property type="match status" value="1"/>
</dbReference>
<feature type="transmembrane region" description="Helical" evidence="6">
    <location>
        <begin position="225"/>
        <end position="244"/>
    </location>
</feature>
<comment type="similarity">
    <text evidence="5">Belongs to the SAT4 family.</text>
</comment>
<dbReference type="InterPro" id="IPR049326">
    <property type="entry name" value="Rhodopsin_dom_fungi"/>
</dbReference>
<name>A0A067MM65_BOTB1</name>
<feature type="transmembrane region" description="Helical" evidence="6">
    <location>
        <begin position="60"/>
        <end position="80"/>
    </location>
</feature>
<comment type="subcellular location">
    <subcellularLocation>
        <location evidence="1">Membrane</location>
        <topology evidence="1">Multi-pass membrane protein</topology>
    </subcellularLocation>
</comment>
<reference evidence="9" key="1">
    <citation type="journal article" date="2014" name="Proc. Natl. Acad. Sci. U.S.A.">
        <title>Extensive sampling of basidiomycete genomes demonstrates inadequacy of the white-rot/brown-rot paradigm for wood decay fungi.</title>
        <authorList>
            <person name="Riley R."/>
            <person name="Salamov A.A."/>
            <person name="Brown D.W."/>
            <person name="Nagy L.G."/>
            <person name="Floudas D."/>
            <person name="Held B.W."/>
            <person name="Levasseur A."/>
            <person name="Lombard V."/>
            <person name="Morin E."/>
            <person name="Otillar R."/>
            <person name="Lindquist E.A."/>
            <person name="Sun H."/>
            <person name="LaButti K.M."/>
            <person name="Schmutz J."/>
            <person name="Jabbour D."/>
            <person name="Luo H."/>
            <person name="Baker S.E."/>
            <person name="Pisabarro A.G."/>
            <person name="Walton J.D."/>
            <person name="Blanchette R.A."/>
            <person name="Henrissat B."/>
            <person name="Martin F."/>
            <person name="Cullen D."/>
            <person name="Hibbett D.S."/>
            <person name="Grigoriev I.V."/>
        </authorList>
    </citation>
    <scope>NUCLEOTIDE SEQUENCE [LARGE SCALE GENOMIC DNA]</scope>
    <source>
        <strain evidence="9">FD-172 SS1</strain>
    </source>
</reference>
<proteinExistence type="inferred from homology"/>
<evidence type="ECO:0000256" key="2">
    <source>
        <dbReference type="ARBA" id="ARBA00022692"/>
    </source>
</evidence>
<keyword evidence="3 6" id="KW-1133">Transmembrane helix</keyword>
<dbReference type="HOGENOM" id="CLU_794515_0_0_1"/>
<dbReference type="InParanoid" id="A0A067MM65"/>
<dbReference type="InterPro" id="IPR052337">
    <property type="entry name" value="SAT4-like"/>
</dbReference>
<gene>
    <name evidence="8" type="ORF">BOTBODRAFT_106640</name>
</gene>
<dbReference type="AlphaFoldDB" id="A0A067MM65"/>
<evidence type="ECO:0000259" key="7">
    <source>
        <dbReference type="Pfam" id="PF20684"/>
    </source>
</evidence>
<evidence type="ECO:0000313" key="9">
    <source>
        <dbReference type="Proteomes" id="UP000027195"/>
    </source>
</evidence>
<dbReference type="PANTHER" id="PTHR33048">
    <property type="entry name" value="PTH11-LIKE INTEGRAL MEMBRANE PROTEIN (AFU_ORTHOLOGUE AFUA_5G11245)"/>
    <property type="match status" value="1"/>
</dbReference>
<keyword evidence="4 6" id="KW-0472">Membrane</keyword>
<feature type="transmembrane region" description="Helical" evidence="6">
    <location>
        <begin position="107"/>
        <end position="129"/>
    </location>
</feature>
<evidence type="ECO:0000256" key="6">
    <source>
        <dbReference type="SAM" id="Phobius"/>
    </source>
</evidence>
<evidence type="ECO:0000313" key="8">
    <source>
        <dbReference type="EMBL" id="KDQ16813.1"/>
    </source>
</evidence>
<feature type="transmembrane region" description="Helical" evidence="6">
    <location>
        <begin position="185"/>
        <end position="205"/>
    </location>
</feature>
<dbReference type="Pfam" id="PF20684">
    <property type="entry name" value="Fung_rhodopsin"/>
    <property type="match status" value="1"/>
</dbReference>
<accession>A0A067MM65</accession>
<protein>
    <recommendedName>
        <fullName evidence="7">Rhodopsin domain-containing protein</fullName>
    </recommendedName>
</protein>